<evidence type="ECO:0000313" key="3">
    <source>
        <dbReference type="Proteomes" id="UP000187012"/>
    </source>
</evidence>
<dbReference type="AlphaFoldDB" id="A0A1N7RYS2"/>
<keyword evidence="3" id="KW-1185">Reference proteome</keyword>
<feature type="region of interest" description="Disordered" evidence="1">
    <location>
        <begin position="1"/>
        <end position="41"/>
    </location>
</feature>
<feature type="compositionally biased region" description="Low complexity" evidence="1">
    <location>
        <begin position="9"/>
        <end position="24"/>
    </location>
</feature>
<dbReference type="Proteomes" id="UP000187012">
    <property type="component" value="Unassembled WGS sequence"/>
</dbReference>
<organism evidence="2 3">
    <name type="scientific">Paraburkholderia ribeironis</name>
    <dbReference type="NCBI Taxonomy" id="1247936"/>
    <lineage>
        <taxon>Bacteria</taxon>
        <taxon>Pseudomonadati</taxon>
        <taxon>Pseudomonadota</taxon>
        <taxon>Betaproteobacteria</taxon>
        <taxon>Burkholderiales</taxon>
        <taxon>Burkholderiaceae</taxon>
        <taxon>Paraburkholderia</taxon>
    </lineage>
</organism>
<sequence>MPQKSDGLQGAQARRVPRRAAANQRRQDSAPRAARRGAREARACLTVNAGNALRATFGETHEAPDVRPLVWSIGLHARSARVGALRHVIARDGLTRAASRCTARGRGACRNAHGIRAERRPAAPAR</sequence>
<protein>
    <submittedName>
        <fullName evidence="2">Uncharacterized protein</fullName>
    </submittedName>
</protein>
<proteinExistence type="predicted"/>
<reference evidence="2 3" key="1">
    <citation type="submission" date="2016-12" db="EMBL/GenBank/DDBJ databases">
        <authorList>
            <person name="Song W.-J."/>
            <person name="Kurnit D.M."/>
        </authorList>
    </citation>
    <scope>NUCLEOTIDE SEQUENCE [LARGE SCALE GENOMIC DNA]</scope>
    <source>
        <strain evidence="2 3">STM7296</strain>
    </source>
</reference>
<gene>
    <name evidence="2" type="ORF">BN2475_230028</name>
</gene>
<accession>A0A1N7RYS2</accession>
<name>A0A1N7RYS2_9BURK</name>
<evidence type="ECO:0000256" key="1">
    <source>
        <dbReference type="SAM" id="MobiDB-lite"/>
    </source>
</evidence>
<evidence type="ECO:0000313" key="2">
    <source>
        <dbReference type="EMBL" id="SIT39855.1"/>
    </source>
</evidence>
<dbReference type="EMBL" id="CYGX02000023">
    <property type="protein sequence ID" value="SIT39855.1"/>
    <property type="molecule type" value="Genomic_DNA"/>
</dbReference>